<evidence type="ECO:0000313" key="1">
    <source>
        <dbReference type="EMBL" id="MBS1259621.1"/>
    </source>
</evidence>
<dbReference type="EMBL" id="JAANXD010000100">
    <property type="protein sequence ID" value="MBS1259621.1"/>
    <property type="molecule type" value="Genomic_DNA"/>
</dbReference>
<organism evidence="1 2">
    <name type="scientific">Candidatus Scalindua arabica</name>
    <dbReference type="NCBI Taxonomy" id="1127984"/>
    <lineage>
        <taxon>Bacteria</taxon>
        <taxon>Pseudomonadati</taxon>
        <taxon>Planctomycetota</taxon>
        <taxon>Candidatus Brocadiia</taxon>
        <taxon>Candidatus Brocadiales</taxon>
        <taxon>Candidatus Scalinduaceae</taxon>
        <taxon>Candidatus Scalindua</taxon>
    </lineage>
</organism>
<accession>A0A942A402</accession>
<dbReference type="AlphaFoldDB" id="A0A942A402"/>
<reference evidence="1" key="1">
    <citation type="journal article" date="2021" name="ISME J.">
        <title>Fine-scale metabolic discontinuity in a stratified prokaryote microbiome of a Red Sea deep halocline.</title>
        <authorList>
            <person name="Michoud G."/>
            <person name="Ngugi D.K."/>
            <person name="Barozzi A."/>
            <person name="Merlino G."/>
            <person name="Calleja M.L."/>
            <person name="Delgado-Huertas A."/>
            <person name="Moran X.A.G."/>
            <person name="Daffonchio D."/>
        </authorList>
    </citation>
    <scope>NUCLEOTIDE SEQUENCE</scope>
    <source>
        <strain evidence="1">SuakinDeep_MAG55_1</strain>
    </source>
</reference>
<sequence>MNSTCNPFLSIPLSKLEDFLQDSIYFRDPRARTRTPSLRHGENRNGEEKLYVFNKFLMHHDYVIQKSSGERFVEITNDKNKIHRSGNVVPGAMTVSKIILPLEILMPEFEIHNVNIKFTNSSIYDEKTKDVFSFQFISPECIQINVNTFQSQGTIARTIITGKINTDRERATKVKEEDVNETNLNTVREYLRTLSIEGEAYIQKENYRDYTYPLSYIAALPSAEIVRQMEGDGGMINMLRMDFGDVKMIPITDEKGPEIKLERARERTSFNKIITEVVNGLVTYYRGLAIVNPVAKFRTPANPVISPAK</sequence>
<gene>
    <name evidence="1" type="ORF">MAG551_02695</name>
</gene>
<name>A0A942A402_9BACT</name>
<dbReference type="Proteomes" id="UP000722750">
    <property type="component" value="Unassembled WGS sequence"/>
</dbReference>
<protein>
    <submittedName>
        <fullName evidence="1">Uncharacterized protein</fullName>
    </submittedName>
</protein>
<proteinExistence type="predicted"/>
<comment type="caution">
    <text evidence="1">The sequence shown here is derived from an EMBL/GenBank/DDBJ whole genome shotgun (WGS) entry which is preliminary data.</text>
</comment>
<evidence type="ECO:0000313" key="2">
    <source>
        <dbReference type="Proteomes" id="UP000722750"/>
    </source>
</evidence>